<dbReference type="AlphaFoldDB" id="A0A399EDM8"/>
<protein>
    <submittedName>
        <fullName evidence="2">Uncharacterized protein</fullName>
    </submittedName>
</protein>
<comment type="caution">
    <text evidence="2">The sequence shown here is derived from an EMBL/GenBank/DDBJ whole genome shotgun (WGS) entry which is preliminary data.</text>
</comment>
<accession>A0A399EDM8</accession>
<feature type="compositionally biased region" description="Basic and acidic residues" evidence="1">
    <location>
        <begin position="1"/>
        <end position="10"/>
    </location>
</feature>
<proteinExistence type="predicted"/>
<feature type="compositionally biased region" description="Low complexity" evidence="1">
    <location>
        <begin position="110"/>
        <end position="128"/>
    </location>
</feature>
<feature type="region of interest" description="Disordered" evidence="1">
    <location>
        <begin position="1"/>
        <end position="33"/>
    </location>
</feature>
<evidence type="ECO:0000313" key="3">
    <source>
        <dbReference type="Proteomes" id="UP000265715"/>
    </source>
</evidence>
<evidence type="ECO:0000256" key="1">
    <source>
        <dbReference type="SAM" id="MobiDB-lite"/>
    </source>
</evidence>
<keyword evidence="3" id="KW-1185">Reference proteome</keyword>
<gene>
    <name evidence="2" type="ORF">Mterra_03274</name>
</gene>
<sequence>MRPFARRIESEGSLSSRTGERAIQRPGPVFRTPLRLDRSRSRPFPAMWLLGSPPRRSIMRSKSRRLASMKACSRVGEVPTRLGEPGRCRPVRAMKGLRRTATLPQVRGCSLPPSYSSSSEPGTTPSSA</sequence>
<organism evidence="2 3">
    <name type="scientific">Calidithermus terrae</name>
    <dbReference type="NCBI Taxonomy" id="1408545"/>
    <lineage>
        <taxon>Bacteria</taxon>
        <taxon>Thermotogati</taxon>
        <taxon>Deinococcota</taxon>
        <taxon>Deinococci</taxon>
        <taxon>Thermales</taxon>
        <taxon>Thermaceae</taxon>
        <taxon>Calidithermus</taxon>
    </lineage>
</organism>
<reference evidence="2 3" key="1">
    <citation type="submission" date="2018-08" db="EMBL/GenBank/DDBJ databases">
        <title>Meiothermus terrae DSM 26712 genome sequencing project.</title>
        <authorList>
            <person name="Da Costa M.S."/>
            <person name="Albuquerque L."/>
            <person name="Raposo P."/>
            <person name="Froufe H.J.C."/>
            <person name="Barroso C.S."/>
            <person name="Egas C."/>
        </authorList>
    </citation>
    <scope>NUCLEOTIDE SEQUENCE [LARGE SCALE GENOMIC DNA]</scope>
    <source>
        <strain evidence="2 3">DSM 26712</strain>
    </source>
</reference>
<feature type="region of interest" description="Disordered" evidence="1">
    <location>
        <begin position="101"/>
        <end position="128"/>
    </location>
</feature>
<name>A0A399EDM8_9DEIN</name>
<evidence type="ECO:0000313" key="2">
    <source>
        <dbReference type="EMBL" id="RIH81279.1"/>
    </source>
</evidence>
<dbReference type="Proteomes" id="UP000265715">
    <property type="component" value="Unassembled WGS sequence"/>
</dbReference>
<dbReference type="EMBL" id="QXDL01000188">
    <property type="protein sequence ID" value="RIH81279.1"/>
    <property type="molecule type" value="Genomic_DNA"/>
</dbReference>